<feature type="transmembrane region" description="Helical" evidence="1">
    <location>
        <begin position="337"/>
        <end position="361"/>
    </location>
</feature>
<keyword evidence="1" id="KW-0472">Membrane</keyword>
<evidence type="ECO:0000256" key="1">
    <source>
        <dbReference type="SAM" id="Phobius"/>
    </source>
</evidence>
<organism evidence="2 3">
    <name type="scientific">Methylobacterium trifolii</name>
    <dbReference type="NCBI Taxonomy" id="1003092"/>
    <lineage>
        <taxon>Bacteria</taxon>
        <taxon>Pseudomonadati</taxon>
        <taxon>Pseudomonadota</taxon>
        <taxon>Alphaproteobacteria</taxon>
        <taxon>Hyphomicrobiales</taxon>
        <taxon>Methylobacteriaceae</taxon>
        <taxon>Methylobacterium</taxon>
    </lineage>
</organism>
<evidence type="ECO:0000313" key="2">
    <source>
        <dbReference type="EMBL" id="GJE58432.1"/>
    </source>
</evidence>
<feature type="transmembrane region" description="Helical" evidence="1">
    <location>
        <begin position="144"/>
        <end position="168"/>
    </location>
</feature>
<dbReference type="RefSeq" id="WP_238181064.1">
    <property type="nucleotide sequence ID" value="NZ_BPRB01000032.1"/>
</dbReference>
<comment type="caution">
    <text evidence="2">The sequence shown here is derived from an EMBL/GenBank/DDBJ whole genome shotgun (WGS) entry which is preliminary data.</text>
</comment>
<feature type="transmembrane region" description="Helical" evidence="1">
    <location>
        <begin position="189"/>
        <end position="215"/>
    </location>
</feature>
<dbReference type="Pfam" id="PF03929">
    <property type="entry name" value="PepSY_TM"/>
    <property type="match status" value="1"/>
</dbReference>
<name>A0ABQ4TWP9_9HYPH</name>
<accession>A0ABQ4TWP9</accession>
<keyword evidence="3" id="KW-1185">Reference proteome</keyword>
<dbReference type="Proteomes" id="UP001055057">
    <property type="component" value="Unassembled WGS sequence"/>
</dbReference>
<evidence type="ECO:0000313" key="3">
    <source>
        <dbReference type="Proteomes" id="UP001055057"/>
    </source>
</evidence>
<proteinExistence type="predicted"/>
<reference evidence="2" key="2">
    <citation type="submission" date="2021-08" db="EMBL/GenBank/DDBJ databases">
        <authorList>
            <person name="Tani A."/>
            <person name="Ola A."/>
            <person name="Ogura Y."/>
            <person name="Katsura K."/>
            <person name="Hayashi T."/>
        </authorList>
    </citation>
    <scope>NUCLEOTIDE SEQUENCE</scope>
    <source>
        <strain evidence="2">DSM 23632</strain>
    </source>
</reference>
<sequence length="513" mass="55820">MRGSVRQSMAWLHTWSGLVVGWLLFAVFVTGTASYYRTDISRWMRPELAATSEPGPDALARAAELGARYLAEHAGDATGWSIGMPRPEFPVIELYWRSRPGPPTGHALLDPETGEPAAVRDTRGGDFLYRFHFELSLPPLWGRWLVGACAMTMLVALISGIVTHRRIVKDFFTFRRDRSAQRGWLDAHNVAGVLALPFHLMITYSGLVTLALLYMPWGVTTAYRGDSQRYFAESGQILPPQDAAGRPASLPPLGPIVLRVVAETPQPLDRVTITHPRDANATVLAIFEEPHGLAHVHPQISIAAATGTVRARTLPARPATQIHAVMVGLHEAHFADAALRVLFFLSGLLGCATVATGLILWTVARAPTVFDARSQGLRSVEALNVGTIVGLPAAIACYFLANRLLPTDLVGRSGWEVRFFFAGWIMIALTALLRPQARRWYEALTCTTALYLAVPTVDILSRGRATITGDAVFLGFDATMLGTAAIFAIAAYRTAGHLIHSRPPIAQRAPSTS</sequence>
<gene>
    <name evidence="2" type="ORF">MPOCJGCO_0513</name>
</gene>
<evidence type="ECO:0008006" key="4">
    <source>
        <dbReference type="Google" id="ProtNLM"/>
    </source>
</evidence>
<keyword evidence="1" id="KW-1133">Transmembrane helix</keyword>
<feature type="transmembrane region" description="Helical" evidence="1">
    <location>
        <begin position="382"/>
        <end position="401"/>
    </location>
</feature>
<feature type="transmembrane region" description="Helical" evidence="1">
    <location>
        <begin position="472"/>
        <end position="492"/>
    </location>
</feature>
<dbReference type="PANTHER" id="PTHR34219:SF4">
    <property type="entry name" value="PEPSY DOMAIN-CONTAINING PROTEIN"/>
    <property type="match status" value="1"/>
</dbReference>
<protein>
    <recommendedName>
        <fullName evidence="4">PepSY domain-containing protein</fullName>
    </recommendedName>
</protein>
<keyword evidence="1" id="KW-0812">Transmembrane</keyword>
<dbReference type="EMBL" id="BPRB01000032">
    <property type="protein sequence ID" value="GJE58432.1"/>
    <property type="molecule type" value="Genomic_DNA"/>
</dbReference>
<feature type="transmembrane region" description="Helical" evidence="1">
    <location>
        <begin position="12"/>
        <end position="36"/>
    </location>
</feature>
<feature type="transmembrane region" description="Helical" evidence="1">
    <location>
        <begin position="413"/>
        <end position="433"/>
    </location>
</feature>
<reference evidence="2" key="1">
    <citation type="journal article" date="2021" name="Front. Microbiol.">
        <title>Comprehensive Comparative Genomics and Phenotyping of Methylobacterium Species.</title>
        <authorList>
            <person name="Alessa O."/>
            <person name="Ogura Y."/>
            <person name="Fujitani Y."/>
            <person name="Takami H."/>
            <person name="Hayashi T."/>
            <person name="Sahin N."/>
            <person name="Tani A."/>
        </authorList>
    </citation>
    <scope>NUCLEOTIDE SEQUENCE</scope>
    <source>
        <strain evidence="2">DSM 23632</strain>
    </source>
</reference>
<dbReference type="PANTHER" id="PTHR34219">
    <property type="entry name" value="IRON-REGULATED INNER MEMBRANE PROTEIN-RELATED"/>
    <property type="match status" value="1"/>
</dbReference>
<dbReference type="InterPro" id="IPR005625">
    <property type="entry name" value="PepSY-ass_TM"/>
</dbReference>